<dbReference type="Gene3D" id="1.10.150.130">
    <property type="match status" value="1"/>
</dbReference>
<evidence type="ECO:0000256" key="2">
    <source>
        <dbReference type="ARBA" id="ARBA00023125"/>
    </source>
</evidence>
<dbReference type="InterPro" id="IPR010998">
    <property type="entry name" value="Integrase_recombinase_N"/>
</dbReference>
<dbReference type="Pfam" id="PF00589">
    <property type="entry name" value="Phage_integrase"/>
    <property type="match status" value="1"/>
</dbReference>
<dbReference type="InterPro" id="IPR002104">
    <property type="entry name" value="Integrase_catalytic"/>
</dbReference>
<dbReference type="SUPFAM" id="SSF56349">
    <property type="entry name" value="DNA breaking-rejoining enzymes"/>
    <property type="match status" value="1"/>
</dbReference>
<feature type="domain" description="Tyr recombinase" evidence="4">
    <location>
        <begin position="186"/>
        <end position="404"/>
    </location>
</feature>
<dbReference type="Proteomes" id="UP001595803">
    <property type="component" value="Unassembled WGS sequence"/>
</dbReference>
<dbReference type="Gene3D" id="1.10.443.10">
    <property type="entry name" value="Intergrase catalytic core"/>
    <property type="match status" value="1"/>
</dbReference>
<dbReference type="InterPro" id="IPR011010">
    <property type="entry name" value="DNA_brk_join_enz"/>
</dbReference>
<dbReference type="CDD" id="cd01189">
    <property type="entry name" value="INT_ICEBs1_C_like"/>
    <property type="match status" value="1"/>
</dbReference>
<evidence type="ECO:0000259" key="4">
    <source>
        <dbReference type="PROSITE" id="PS51898"/>
    </source>
</evidence>
<sequence>MARKRRTEGAGSGEAPERDVLPAGYRWLASGKIEGSRHITLPSGQGKRIYATGTTKKKVKELLEARVALARAGQLAPKSTLTFGAYATKVISEREGLGDRTRDLYTTNLRLYLAPLHAMRLGAITPSTLRTLYAGLRRSEKGFVVRGHAHTLVRLVLETARQDGLIITNPADVKGIRPKRERGDAETPPAYNKAEARRFRQACSHVTYGDVLAFILLTGMRRGEALGLRWSNVRIDGEGRKVARVETTRSTSSGRVYETSPKTSQSIRDVPLSRDAVALVRKVREAAALQHAAVYPDRPGSPYVFSGLRGRPLRPDNMRRVYLEVVGQADRLEREALAAAGRDPDDAQPLRVLDIHALRHTFVTLAAEGGMTIGEIAGIIGDSVATVLKVYLHIFKDELVAPELGFEDDEDGAL</sequence>
<dbReference type="EMBL" id="JBHRZG010000010">
    <property type="protein sequence ID" value="MFC3833324.1"/>
    <property type="molecule type" value="Genomic_DNA"/>
</dbReference>
<evidence type="ECO:0000313" key="6">
    <source>
        <dbReference type="Proteomes" id="UP001595803"/>
    </source>
</evidence>
<comment type="similarity">
    <text evidence="1">Belongs to the 'phage' integrase family.</text>
</comment>
<dbReference type="RefSeq" id="WP_322472726.1">
    <property type="nucleotide sequence ID" value="NZ_JBHRZG010000010.1"/>
</dbReference>
<keyword evidence="2" id="KW-0238">DNA-binding</keyword>
<evidence type="ECO:0000313" key="5">
    <source>
        <dbReference type="EMBL" id="MFC3833324.1"/>
    </source>
</evidence>
<organism evidence="5 6">
    <name type="scientific">Deinococcus rufus</name>
    <dbReference type="NCBI Taxonomy" id="2136097"/>
    <lineage>
        <taxon>Bacteria</taxon>
        <taxon>Thermotogati</taxon>
        <taxon>Deinococcota</taxon>
        <taxon>Deinococci</taxon>
        <taxon>Deinococcales</taxon>
        <taxon>Deinococcaceae</taxon>
        <taxon>Deinococcus</taxon>
    </lineage>
</organism>
<dbReference type="InterPro" id="IPR050090">
    <property type="entry name" value="Tyrosine_recombinase_XerCD"/>
</dbReference>
<accession>A0ABV7Z8G0</accession>
<gene>
    <name evidence="5" type="ORF">ACFOSB_10685</name>
</gene>
<dbReference type="PANTHER" id="PTHR30349:SF64">
    <property type="entry name" value="PROPHAGE INTEGRASE INTD-RELATED"/>
    <property type="match status" value="1"/>
</dbReference>
<proteinExistence type="inferred from homology"/>
<name>A0ABV7Z8G0_9DEIO</name>
<keyword evidence="3" id="KW-0233">DNA recombination</keyword>
<protein>
    <submittedName>
        <fullName evidence="5">Tyrosine-type recombinase/integrase</fullName>
    </submittedName>
</protein>
<keyword evidence="6" id="KW-1185">Reference proteome</keyword>
<dbReference type="PANTHER" id="PTHR30349">
    <property type="entry name" value="PHAGE INTEGRASE-RELATED"/>
    <property type="match status" value="1"/>
</dbReference>
<comment type="caution">
    <text evidence="5">The sequence shown here is derived from an EMBL/GenBank/DDBJ whole genome shotgun (WGS) entry which is preliminary data.</text>
</comment>
<dbReference type="InterPro" id="IPR013762">
    <property type="entry name" value="Integrase-like_cat_sf"/>
</dbReference>
<evidence type="ECO:0000256" key="3">
    <source>
        <dbReference type="ARBA" id="ARBA00023172"/>
    </source>
</evidence>
<reference evidence="6" key="1">
    <citation type="journal article" date="2019" name="Int. J. Syst. Evol. Microbiol.">
        <title>The Global Catalogue of Microorganisms (GCM) 10K type strain sequencing project: providing services to taxonomists for standard genome sequencing and annotation.</title>
        <authorList>
            <consortium name="The Broad Institute Genomics Platform"/>
            <consortium name="The Broad Institute Genome Sequencing Center for Infectious Disease"/>
            <person name="Wu L."/>
            <person name="Ma J."/>
        </authorList>
    </citation>
    <scope>NUCLEOTIDE SEQUENCE [LARGE SCALE GENOMIC DNA]</scope>
    <source>
        <strain evidence="6">CCTCC AB 2017081</strain>
    </source>
</reference>
<dbReference type="PROSITE" id="PS51898">
    <property type="entry name" value="TYR_RECOMBINASE"/>
    <property type="match status" value="1"/>
</dbReference>
<evidence type="ECO:0000256" key="1">
    <source>
        <dbReference type="ARBA" id="ARBA00008857"/>
    </source>
</evidence>